<dbReference type="OrthoDB" id="515650at2759"/>
<feature type="region of interest" description="Disordered" evidence="1">
    <location>
        <begin position="425"/>
        <end position="444"/>
    </location>
</feature>
<organism evidence="3 4">
    <name type="scientific">Coccomyxa subellipsoidea (strain C-169)</name>
    <name type="common">Green microalga</name>
    <dbReference type="NCBI Taxonomy" id="574566"/>
    <lineage>
        <taxon>Eukaryota</taxon>
        <taxon>Viridiplantae</taxon>
        <taxon>Chlorophyta</taxon>
        <taxon>core chlorophytes</taxon>
        <taxon>Trebouxiophyceae</taxon>
        <taxon>Trebouxiophyceae incertae sedis</taxon>
        <taxon>Coccomyxaceae</taxon>
        <taxon>Coccomyxa</taxon>
        <taxon>Coccomyxa subellipsoidea</taxon>
    </lineage>
</organism>
<dbReference type="PANTHER" id="PTHR14689">
    <property type="entry name" value="PHORBOL-ESTER_DAG-TYPE DOMAIN-CONTAINING PROTEIN"/>
    <property type="match status" value="1"/>
</dbReference>
<gene>
    <name evidence="3" type="ORF">COCSUDRAFT_64448</name>
</gene>
<feature type="compositionally biased region" description="Acidic residues" evidence="1">
    <location>
        <begin position="739"/>
        <end position="753"/>
    </location>
</feature>
<dbReference type="KEGG" id="csl:COCSUDRAFT_64448"/>
<evidence type="ECO:0000313" key="3">
    <source>
        <dbReference type="EMBL" id="EIE26346.1"/>
    </source>
</evidence>
<dbReference type="GO" id="GO:0005634">
    <property type="term" value="C:nucleus"/>
    <property type="evidence" value="ECO:0007669"/>
    <property type="project" value="TreeGrafter"/>
</dbReference>
<dbReference type="GeneID" id="17044356"/>
<dbReference type="EMBL" id="AGSI01000002">
    <property type="protein sequence ID" value="EIE26346.1"/>
    <property type="molecule type" value="Genomic_DNA"/>
</dbReference>
<feature type="domain" description="DUF4211" evidence="2">
    <location>
        <begin position="449"/>
        <end position="578"/>
    </location>
</feature>
<dbReference type="Proteomes" id="UP000007264">
    <property type="component" value="Unassembled WGS sequence"/>
</dbReference>
<name>I0Z6S7_COCSC</name>
<feature type="compositionally biased region" description="Acidic residues" evidence="1">
    <location>
        <begin position="135"/>
        <end position="148"/>
    </location>
</feature>
<reference evidence="3 4" key="1">
    <citation type="journal article" date="2012" name="Genome Biol.">
        <title>The genome of the polar eukaryotic microalga coccomyxa subellipsoidea reveals traits of cold adaptation.</title>
        <authorList>
            <person name="Blanc G."/>
            <person name="Agarkova I."/>
            <person name="Grimwood J."/>
            <person name="Kuo A."/>
            <person name="Brueggeman A."/>
            <person name="Dunigan D."/>
            <person name="Gurnon J."/>
            <person name="Ladunga I."/>
            <person name="Lindquist E."/>
            <person name="Lucas S."/>
            <person name="Pangilinan J."/>
            <person name="Proschold T."/>
            <person name="Salamov A."/>
            <person name="Schmutz J."/>
            <person name="Weeks D."/>
            <person name="Yamada T."/>
            <person name="Claverie J.M."/>
            <person name="Grigoriev I."/>
            <person name="Van Etten J."/>
            <person name="Lomsadze A."/>
            <person name="Borodovsky M."/>
        </authorList>
    </citation>
    <scope>NUCLEOTIDE SEQUENCE [LARGE SCALE GENOMIC DNA]</scope>
    <source>
        <strain evidence="3 4">C-169</strain>
    </source>
</reference>
<sequence>MQGETSSSCGADESSEEEEVAEAPPPRSRRRSARLRNTEKVARPARGARRKAKPPRPSSPEETSSEEDEAPHQGQLPQRRAPPSMSVRRPGRRRSKLIEGGGELSSDDYDDEDINEFIARSDDEEPAESERETSADEEEQPSANEEEEPEKHMASRSRGAGQNRRAAAARTLGAAAKAKQTEKARQVAKQRRLSRAGSGAGSTPQGPPEPQGLEDSSSGDDKSLSARSARLKGKQPAAPEPPDANEPGPSAEHARWRPTQQPIQQPARHAALAAALADDSEEEHEEVEVDLQSLSRGSKRRRLRKASGADVTPVLGAAEAANRPAVRTRTRTLLSKPSILEQLKQHQAAHSKGRGDGKRGQEKSDELIDGDDGLQDYTLSDDDSGGGKGGDFVISDDDEEGGPSASPAGESESEESLQDFIEKDTAEEAGTGPRSAVKSPLEGLGLPYQRPELKASFNLYLDYLLYSLADPEFEAKLEADRHQRQQYLQAVKRIEEEELATWREHYAKSDAWKRAVPGFVPALEHLPGLSVAEGHYEPSLNAHYGEDDEDGVRECAACERLHSRATVELFFKGRPYWPDYKYGTKSLADMAIRADDYDSDLEGEEEELKERSYVVGQHCAVRVQLYHALWHYRRRMRGKLKKQLKKSRQYLENVRKPSSWIDAAVNVTEHSRLYSALFYNFQGLKWAAQNYSQGSTGGGYSRAGASVRKTTEKVTKLLYNLNSDSEGDEGSDIEFSDLEEDEDEGDTGAEAEGEAGPGNHEGSADEDNAEVEEAPAEGAEAVASDEPPEGDFDSRQLNSQPVRRRLLLDDSDDDDVADVSADNTALPRAGAPAATQEPTGEPSNGNDVSAASASAGAGGAAGTAPVAALAAQSAAGVQAALNRAKGGSPNSRTASGRAGAVAAGSGGPGSVSRQRGILSYFSPKKKASS</sequence>
<feature type="region of interest" description="Disordered" evidence="1">
    <location>
        <begin position="739"/>
        <end position="929"/>
    </location>
</feature>
<dbReference type="Pfam" id="PF13926">
    <property type="entry name" value="DUF4211"/>
    <property type="match status" value="1"/>
</dbReference>
<evidence type="ECO:0000259" key="2">
    <source>
        <dbReference type="Pfam" id="PF13926"/>
    </source>
</evidence>
<dbReference type="RefSeq" id="XP_005650890.1">
    <property type="nucleotide sequence ID" value="XM_005650833.1"/>
</dbReference>
<comment type="caution">
    <text evidence="3">The sequence shown here is derived from an EMBL/GenBank/DDBJ whole genome shotgun (WGS) entry which is preliminary data.</text>
</comment>
<feature type="compositionally biased region" description="Polar residues" evidence="1">
    <location>
        <begin position="836"/>
        <end position="847"/>
    </location>
</feature>
<feature type="compositionally biased region" description="Low complexity" evidence="1">
    <location>
        <begin position="156"/>
        <end position="178"/>
    </location>
</feature>
<feature type="compositionally biased region" description="Acidic residues" evidence="1">
    <location>
        <begin position="367"/>
        <end position="384"/>
    </location>
</feature>
<dbReference type="InterPro" id="IPR025451">
    <property type="entry name" value="DUF4211"/>
</dbReference>
<evidence type="ECO:0000313" key="4">
    <source>
        <dbReference type="Proteomes" id="UP000007264"/>
    </source>
</evidence>
<feature type="region of interest" description="Disordered" evidence="1">
    <location>
        <begin position="1"/>
        <end position="418"/>
    </location>
</feature>
<proteinExistence type="predicted"/>
<feature type="compositionally biased region" description="Acidic residues" evidence="1">
    <location>
        <begin position="278"/>
        <end position="289"/>
    </location>
</feature>
<dbReference type="STRING" id="574566.I0Z6S7"/>
<accession>I0Z6S7</accession>
<protein>
    <recommendedName>
        <fullName evidence="2">DUF4211 domain-containing protein</fullName>
    </recommendedName>
</protein>
<keyword evidence="4" id="KW-1185">Reference proteome</keyword>
<dbReference type="PANTHER" id="PTHR14689:SF0">
    <property type="entry name" value="COILED-COIL DOMAIN-CONTAINING PROTEIN 82"/>
    <property type="match status" value="1"/>
</dbReference>
<dbReference type="AlphaFoldDB" id="I0Z6S7"/>
<evidence type="ECO:0000256" key="1">
    <source>
        <dbReference type="SAM" id="MobiDB-lite"/>
    </source>
</evidence>
<feature type="compositionally biased region" description="Low complexity" evidence="1">
    <location>
        <begin position="1"/>
        <end position="12"/>
    </location>
</feature>
<feature type="compositionally biased region" description="Low complexity" evidence="1">
    <location>
        <begin position="891"/>
        <end position="903"/>
    </location>
</feature>
<feature type="compositionally biased region" description="Acidic residues" evidence="1">
    <location>
        <begin position="105"/>
        <end position="115"/>
    </location>
</feature>
<feature type="compositionally biased region" description="Low complexity" evidence="1">
    <location>
        <begin position="862"/>
        <end position="881"/>
    </location>
</feature>
<feature type="compositionally biased region" description="Acidic residues" evidence="1">
    <location>
        <begin position="764"/>
        <end position="775"/>
    </location>
</feature>
<feature type="compositionally biased region" description="Basic and acidic residues" evidence="1">
    <location>
        <begin position="353"/>
        <end position="366"/>
    </location>
</feature>